<dbReference type="AlphaFoldDB" id="A0AB36KAG3"/>
<accession>A0AB36KAG3</accession>
<feature type="region of interest" description="Disordered" evidence="1">
    <location>
        <begin position="192"/>
        <end position="229"/>
    </location>
</feature>
<reference evidence="2 3" key="1">
    <citation type="journal article" date="2017" name="Genome Announc.">
        <title>Draft Genome Sequences of Salinivibrio proteolyticus, Salinivibrio sharmensis, Salinivibrio siamensis, Salinivibrio costicola subsp. alcaliphilus, Salinivibrio costicola subsp. vallismortis, and 29 New Isolates Belonging to the Genus Salinivibrio.</title>
        <authorList>
            <person name="Lopez-Hermoso C."/>
            <person name="de la Haba R.R."/>
            <person name="Sanchez-Porro C."/>
            <person name="Bayliss S.C."/>
            <person name="Feil E.J."/>
            <person name="Ventosa A."/>
        </authorList>
    </citation>
    <scope>NUCLEOTIDE SEQUENCE [LARGE SCALE GENOMIC DNA]</scope>
    <source>
        <strain evidence="2 3">IC202</strain>
    </source>
</reference>
<gene>
    <name evidence="2" type="ORF">BZG09_05055</name>
</gene>
<sequence length="302" mass="33971">MAEKYSFEDYQRLVALSKDTDASNASLKSLAQRHLVEKYSFEDYQRLAAILSKDTDAPYASLKMLTAEQASLLASGLAHAGYESMAQADEASDQYALLKCGTLEPSDIDFNSLKLVEPKLWALIEGNTSASRVYKFINESMSQNGVDKFDRAELEDELSDEDLNRIRTRKPRLFPEGRHDYVKALRGEHAKFPEMLPPPSDQTMTSTQQQEEKEADKRPGRSQANASKREKVLAAAMHVMVENLAQDGSMWRNNRPVGARVADYLYDHAFSLFGTYDAPLGKETMARLINFAITKPEPTDEQ</sequence>
<evidence type="ECO:0000313" key="3">
    <source>
        <dbReference type="Proteomes" id="UP000188726"/>
    </source>
</evidence>
<comment type="caution">
    <text evidence="2">The sequence shown here is derived from an EMBL/GenBank/DDBJ whole genome shotgun (WGS) entry which is preliminary data.</text>
</comment>
<dbReference type="RefSeq" id="WP_077457463.1">
    <property type="nucleotide sequence ID" value="NZ_MUEO01000008.1"/>
</dbReference>
<organism evidence="2 3">
    <name type="scientific">Salinivibrio kushneri</name>
    <dbReference type="NCBI Taxonomy" id="1908198"/>
    <lineage>
        <taxon>Bacteria</taxon>
        <taxon>Pseudomonadati</taxon>
        <taxon>Pseudomonadota</taxon>
        <taxon>Gammaproteobacteria</taxon>
        <taxon>Vibrionales</taxon>
        <taxon>Vibrionaceae</taxon>
        <taxon>Salinivibrio</taxon>
    </lineage>
</organism>
<feature type="compositionally biased region" description="Basic and acidic residues" evidence="1">
    <location>
        <begin position="210"/>
        <end position="219"/>
    </location>
</feature>
<evidence type="ECO:0000313" key="2">
    <source>
        <dbReference type="EMBL" id="OOE45312.1"/>
    </source>
</evidence>
<evidence type="ECO:0000256" key="1">
    <source>
        <dbReference type="SAM" id="MobiDB-lite"/>
    </source>
</evidence>
<dbReference type="EMBL" id="MUEO01000008">
    <property type="protein sequence ID" value="OOE45312.1"/>
    <property type="molecule type" value="Genomic_DNA"/>
</dbReference>
<proteinExistence type="predicted"/>
<name>A0AB36KAG3_9GAMM</name>
<protein>
    <submittedName>
        <fullName evidence="2">Uncharacterized protein</fullName>
    </submittedName>
</protein>
<dbReference type="Proteomes" id="UP000188726">
    <property type="component" value="Unassembled WGS sequence"/>
</dbReference>